<name>A0A0L8HX41_OCTBM</name>
<feature type="non-terminal residue" evidence="1">
    <location>
        <position position="120"/>
    </location>
</feature>
<evidence type="ECO:0000313" key="1">
    <source>
        <dbReference type="EMBL" id="KOF93756.1"/>
    </source>
</evidence>
<proteinExistence type="predicted"/>
<dbReference type="AlphaFoldDB" id="A0A0L8HX41"/>
<protein>
    <recommendedName>
        <fullName evidence="2">Peptidase A2 domain-containing protein</fullName>
    </recommendedName>
</protein>
<evidence type="ECO:0008006" key="2">
    <source>
        <dbReference type="Google" id="ProtNLM"/>
    </source>
</evidence>
<accession>A0A0L8HX41</accession>
<dbReference type="CDD" id="cd05481">
    <property type="entry name" value="retropepsin_like_LTR_1"/>
    <property type="match status" value="1"/>
</dbReference>
<dbReference type="Gene3D" id="2.40.70.10">
    <property type="entry name" value="Acid Proteases"/>
    <property type="match status" value="1"/>
</dbReference>
<sequence length="120" mass="13787">MLMILSVYYLYHNNNDDDDDDDDNHLKTNKPVKVKLDTGAQCNIISKSMFDSLNLKNKELLRSKVKFVSYFEEKQFPLGQIELLVSSEISGTSNEVLFQVVEENHSSILGRKTCEKLKLV</sequence>
<dbReference type="SUPFAM" id="SSF50630">
    <property type="entry name" value="Acid proteases"/>
    <property type="match status" value="1"/>
</dbReference>
<dbReference type="InterPro" id="IPR021109">
    <property type="entry name" value="Peptidase_aspartic_dom_sf"/>
</dbReference>
<dbReference type="Pfam" id="PF13650">
    <property type="entry name" value="Asp_protease_2"/>
    <property type="match status" value="1"/>
</dbReference>
<reference evidence="1" key="1">
    <citation type="submission" date="2015-07" db="EMBL/GenBank/DDBJ databases">
        <title>MeaNS - Measles Nucleotide Surveillance Program.</title>
        <authorList>
            <person name="Tran T."/>
            <person name="Druce J."/>
        </authorList>
    </citation>
    <scope>NUCLEOTIDE SEQUENCE</scope>
    <source>
        <strain evidence="1">UCB-OBI-ISO-001</strain>
        <tissue evidence="1">Gonad</tissue>
    </source>
</reference>
<gene>
    <name evidence="1" type="ORF">OCBIM_22003580mg</name>
</gene>
<dbReference type="EMBL" id="KQ417092">
    <property type="protein sequence ID" value="KOF93756.1"/>
    <property type="molecule type" value="Genomic_DNA"/>
</dbReference>
<organism evidence="1">
    <name type="scientific">Octopus bimaculoides</name>
    <name type="common">California two-spotted octopus</name>
    <dbReference type="NCBI Taxonomy" id="37653"/>
    <lineage>
        <taxon>Eukaryota</taxon>
        <taxon>Metazoa</taxon>
        <taxon>Spiralia</taxon>
        <taxon>Lophotrochozoa</taxon>
        <taxon>Mollusca</taxon>
        <taxon>Cephalopoda</taxon>
        <taxon>Coleoidea</taxon>
        <taxon>Octopodiformes</taxon>
        <taxon>Octopoda</taxon>
        <taxon>Incirrata</taxon>
        <taxon>Octopodidae</taxon>
        <taxon>Octopus</taxon>
    </lineage>
</organism>